<evidence type="ECO:0000313" key="3">
    <source>
        <dbReference type="Proteomes" id="UP000183015"/>
    </source>
</evidence>
<feature type="transmembrane region" description="Helical" evidence="1">
    <location>
        <begin position="124"/>
        <end position="143"/>
    </location>
</feature>
<accession>A0A1H7FEI6</accession>
<dbReference type="EMBL" id="FOAZ01000001">
    <property type="protein sequence ID" value="SEK24501.1"/>
    <property type="molecule type" value="Genomic_DNA"/>
</dbReference>
<feature type="transmembrane region" description="Helical" evidence="1">
    <location>
        <begin position="155"/>
        <end position="176"/>
    </location>
</feature>
<feature type="transmembrane region" description="Helical" evidence="1">
    <location>
        <begin position="6"/>
        <end position="27"/>
    </location>
</feature>
<organism evidence="2 3">
    <name type="scientific">Streptacidiphilus jiangxiensis</name>
    <dbReference type="NCBI Taxonomy" id="235985"/>
    <lineage>
        <taxon>Bacteria</taxon>
        <taxon>Bacillati</taxon>
        <taxon>Actinomycetota</taxon>
        <taxon>Actinomycetes</taxon>
        <taxon>Kitasatosporales</taxon>
        <taxon>Streptomycetaceae</taxon>
        <taxon>Streptacidiphilus</taxon>
    </lineage>
</organism>
<gene>
    <name evidence="2" type="ORF">SAMN05414137_101223</name>
</gene>
<name>A0A1H7FEI6_STRJI</name>
<dbReference type="Proteomes" id="UP000183015">
    <property type="component" value="Unassembled WGS sequence"/>
</dbReference>
<keyword evidence="3" id="KW-1185">Reference proteome</keyword>
<keyword evidence="1" id="KW-0812">Transmembrane</keyword>
<keyword evidence="1" id="KW-1133">Transmembrane helix</keyword>
<proteinExistence type="predicted"/>
<feature type="transmembrane region" description="Helical" evidence="1">
    <location>
        <begin position="65"/>
        <end position="85"/>
    </location>
</feature>
<sequence length="199" mass="21341">MSSVGIGVAIGAGLGVGLGAGGAVTLLRRGERADLRRAERFAREQDLWLPPEIARAVGARARVRTGLGTVLSPLVGAPLLGWFFGRRVRRLGTERLQLRVLNARRPALGGPELAFDEAFRVATVLPQVLLAPVFVTLAGMVCLRTLHQGGSRVSLLFMLWTAGAACGSLVLNALVVPPSVRRYYRRRLPLSRVSETAPC</sequence>
<reference evidence="3" key="1">
    <citation type="submission" date="2016-10" db="EMBL/GenBank/DDBJ databases">
        <authorList>
            <person name="Varghese N."/>
        </authorList>
    </citation>
    <scope>NUCLEOTIDE SEQUENCE [LARGE SCALE GENOMIC DNA]</scope>
    <source>
        <strain evidence="3">DSM 45096 / BCRC 16803 / CGMCC 4.1857 / CIP 109030 / JCM 12277 / KCTC 19219 / NBRC 100920 / 33214</strain>
    </source>
</reference>
<protein>
    <submittedName>
        <fullName evidence="2">Uncharacterized protein</fullName>
    </submittedName>
</protein>
<dbReference type="OrthoDB" id="3853409at2"/>
<evidence type="ECO:0000313" key="2">
    <source>
        <dbReference type="EMBL" id="SEK24501.1"/>
    </source>
</evidence>
<dbReference type="STRING" id="235985.SAMN05414137_101223"/>
<keyword evidence="1" id="KW-0472">Membrane</keyword>
<evidence type="ECO:0000256" key="1">
    <source>
        <dbReference type="SAM" id="Phobius"/>
    </source>
</evidence>
<dbReference type="RefSeq" id="WP_042442113.1">
    <property type="nucleotide sequence ID" value="NZ_BBPN01000002.1"/>
</dbReference>
<dbReference type="AlphaFoldDB" id="A0A1H7FEI6"/>